<feature type="domain" description="AAA+ ATPase" evidence="3">
    <location>
        <begin position="331"/>
        <end position="463"/>
    </location>
</feature>
<feature type="transmembrane region" description="Helical" evidence="2">
    <location>
        <begin position="27"/>
        <end position="47"/>
    </location>
</feature>
<dbReference type="PANTHER" id="PTHR23075:SF12">
    <property type="entry name" value="AAA+ ATPASE DOMAIN-CONTAINING PROTEIN"/>
    <property type="match status" value="1"/>
</dbReference>
<keyword evidence="1" id="KW-0067">ATP-binding</keyword>
<dbReference type="Pfam" id="PF00004">
    <property type="entry name" value="AAA"/>
    <property type="match status" value="1"/>
</dbReference>
<feature type="transmembrane region" description="Helical" evidence="2">
    <location>
        <begin position="5"/>
        <end position="21"/>
    </location>
</feature>
<keyword evidence="2" id="KW-0812">Transmembrane</keyword>
<organism evidence="4 5">
    <name type="scientific">Durusdinium trenchii</name>
    <dbReference type="NCBI Taxonomy" id="1381693"/>
    <lineage>
        <taxon>Eukaryota</taxon>
        <taxon>Sar</taxon>
        <taxon>Alveolata</taxon>
        <taxon>Dinophyceae</taxon>
        <taxon>Suessiales</taxon>
        <taxon>Symbiodiniaceae</taxon>
        <taxon>Durusdinium</taxon>
    </lineage>
</organism>
<accession>A0ABP0IIU5</accession>
<keyword evidence="5" id="KW-1185">Reference proteome</keyword>
<dbReference type="InterPro" id="IPR003960">
    <property type="entry name" value="ATPase_AAA_CS"/>
</dbReference>
<gene>
    <name evidence="4" type="ORF">CCMP2556_LOCUS6361</name>
</gene>
<dbReference type="SUPFAM" id="SSF52540">
    <property type="entry name" value="P-loop containing nucleoside triphosphate hydrolases"/>
    <property type="match status" value="1"/>
</dbReference>
<evidence type="ECO:0000313" key="5">
    <source>
        <dbReference type="Proteomes" id="UP001642484"/>
    </source>
</evidence>
<proteinExistence type="inferred from homology"/>
<name>A0ABP0IIU5_9DINO</name>
<dbReference type="PROSITE" id="PS00674">
    <property type="entry name" value="AAA"/>
    <property type="match status" value="1"/>
</dbReference>
<dbReference type="Gene3D" id="3.40.50.300">
    <property type="entry name" value="P-loop containing nucleotide triphosphate hydrolases"/>
    <property type="match status" value="1"/>
</dbReference>
<evidence type="ECO:0000256" key="1">
    <source>
        <dbReference type="RuleBase" id="RU003651"/>
    </source>
</evidence>
<keyword evidence="2" id="KW-1133">Transmembrane helix</keyword>
<keyword evidence="1" id="KW-0547">Nucleotide-binding</keyword>
<dbReference type="SMART" id="SM00382">
    <property type="entry name" value="AAA"/>
    <property type="match status" value="1"/>
</dbReference>
<dbReference type="InterPro" id="IPR003593">
    <property type="entry name" value="AAA+_ATPase"/>
</dbReference>
<sequence>MWSVNLILIAVVVLPSLWLLASVFQNLWIPLVVLAAAFLLYVLGKLLEGLQFNFQLFGANTTSSLTMTIDAAELEVLKVEFRELKEQLFGEVEISEGRLGKSLAMLRNLSRLDAKVQEMRDVLRMLEHDQSSTLEEIFLRQQQKGRELARFAVDLLTETLTAQDFWKQLGPHLLAAGVVQHLDPETMLRLETEKARAQEQLRIDRGIPQSIEHIRVGGWIRLYEAMAKDFDQSLPYRASVFLAVCTALVGLGLFYQIMKRRMRIPRLVDETSVSWRFRRKGDASVREVFDGDRQSMDRPKVVLSEEVRQTVEDMALVASKRRHRSHSLPLPLPNAVFFGPPGTGKSLTARRLAESCGMDYAILSGGNILGLKEEAVPELRRVFRWARRSSRGLLLFIDEAEAFLCCRSSQSNSYVQAAVSFFLAQTGASSSQLQLILATNRIQDLDGAVLSRLVLRIEFGWPDAQLLQQQVDDRLLRLEPKAAERFQKLVMERAEQGAAGGPCTLGEALHGWAFSGRDVQGLVEEFARRWSLEEELGRKADKVPVRRIASNPSVKRLGGVAGPLVPSSWSRFLLSSSPAAGAERAANWLTRCVEEHFDHRQCHAHAKRAPRCSKVRFVDLQELASSLQEPKTPLMASTSKRPHQ</sequence>
<keyword evidence="2" id="KW-0472">Membrane</keyword>
<dbReference type="InterPro" id="IPR027417">
    <property type="entry name" value="P-loop_NTPase"/>
</dbReference>
<evidence type="ECO:0000313" key="4">
    <source>
        <dbReference type="EMBL" id="CAK9001229.1"/>
    </source>
</evidence>
<comment type="similarity">
    <text evidence="1">Belongs to the AAA ATPase family.</text>
</comment>
<protein>
    <recommendedName>
        <fullName evidence="3">AAA+ ATPase domain-containing protein</fullName>
    </recommendedName>
</protein>
<reference evidence="4 5" key="1">
    <citation type="submission" date="2024-02" db="EMBL/GenBank/DDBJ databases">
        <authorList>
            <person name="Chen Y."/>
            <person name="Shah S."/>
            <person name="Dougan E. K."/>
            <person name="Thang M."/>
            <person name="Chan C."/>
        </authorList>
    </citation>
    <scope>NUCLEOTIDE SEQUENCE [LARGE SCALE GENOMIC DNA]</scope>
</reference>
<comment type="caution">
    <text evidence="4">The sequence shown here is derived from an EMBL/GenBank/DDBJ whole genome shotgun (WGS) entry which is preliminary data.</text>
</comment>
<dbReference type="PANTHER" id="PTHR23075">
    <property type="entry name" value="PUTATIVE ATP-ASE"/>
    <property type="match status" value="1"/>
</dbReference>
<evidence type="ECO:0000256" key="2">
    <source>
        <dbReference type="SAM" id="Phobius"/>
    </source>
</evidence>
<dbReference type="InterPro" id="IPR003959">
    <property type="entry name" value="ATPase_AAA_core"/>
</dbReference>
<evidence type="ECO:0000259" key="3">
    <source>
        <dbReference type="SMART" id="SM00382"/>
    </source>
</evidence>
<dbReference type="Proteomes" id="UP001642484">
    <property type="component" value="Unassembled WGS sequence"/>
</dbReference>
<feature type="transmembrane region" description="Helical" evidence="2">
    <location>
        <begin position="238"/>
        <end position="258"/>
    </location>
</feature>
<dbReference type="EMBL" id="CAXAMN010002780">
    <property type="protein sequence ID" value="CAK9001229.1"/>
    <property type="molecule type" value="Genomic_DNA"/>
</dbReference>